<gene>
    <name evidence="2" type="ORF">MNOR_LOCUS39288</name>
</gene>
<keyword evidence="3" id="KW-1185">Reference proteome</keyword>
<dbReference type="EMBL" id="CAXKWB010100019">
    <property type="protein sequence ID" value="CAL4223945.1"/>
    <property type="molecule type" value="Genomic_DNA"/>
</dbReference>
<feature type="signal peptide" evidence="1">
    <location>
        <begin position="1"/>
        <end position="28"/>
    </location>
</feature>
<evidence type="ECO:0000313" key="3">
    <source>
        <dbReference type="Proteomes" id="UP001497623"/>
    </source>
</evidence>
<reference evidence="2 3" key="1">
    <citation type="submission" date="2024-05" db="EMBL/GenBank/DDBJ databases">
        <authorList>
            <person name="Wallberg A."/>
        </authorList>
    </citation>
    <scope>NUCLEOTIDE SEQUENCE [LARGE SCALE GENOMIC DNA]</scope>
</reference>
<comment type="caution">
    <text evidence="2">The sequence shown here is derived from an EMBL/GenBank/DDBJ whole genome shotgun (WGS) entry which is preliminary data.</text>
</comment>
<evidence type="ECO:0000256" key="1">
    <source>
        <dbReference type="SAM" id="SignalP"/>
    </source>
</evidence>
<accession>A0AAV2SPB0</accession>
<dbReference type="Proteomes" id="UP001497623">
    <property type="component" value="Unassembled WGS sequence"/>
</dbReference>
<dbReference type="AlphaFoldDB" id="A0AAV2SPB0"/>
<name>A0AAV2SPB0_MEGNR</name>
<sequence length="114" mass="12578">MAFVKSYTSFILVIVAVLSSRSIDETAAKPAAATASDGFLKFPCDMMPQSGTAIEVDEAHIWSGLKTTIVHEINHDVDQMTQQDILQCDTSPHIPIDTLQKLRDFSQIKSLREA</sequence>
<organism evidence="2 3">
    <name type="scientific">Meganyctiphanes norvegica</name>
    <name type="common">Northern krill</name>
    <name type="synonym">Thysanopoda norvegica</name>
    <dbReference type="NCBI Taxonomy" id="48144"/>
    <lineage>
        <taxon>Eukaryota</taxon>
        <taxon>Metazoa</taxon>
        <taxon>Ecdysozoa</taxon>
        <taxon>Arthropoda</taxon>
        <taxon>Crustacea</taxon>
        <taxon>Multicrustacea</taxon>
        <taxon>Malacostraca</taxon>
        <taxon>Eumalacostraca</taxon>
        <taxon>Eucarida</taxon>
        <taxon>Euphausiacea</taxon>
        <taxon>Euphausiidae</taxon>
        <taxon>Meganyctiphanes</taxon>
    </lineage>
</organism>
<keyword evidence="1" id="KW-0732">Signal</keyword>
<protein>
    <submittedName>
        <fullName evidence="2">Uncharacterized protein</fullName>
    </submittedName>
</protein>
<feature type="chain" id="PRO_5043808292" evidence="1">
    <location>
        <begin position="29"/>
        <end position="114"/>
    </location>
</feature>
<evidence type="ECO:0000313" key="2">
    <source>
        <dbReference type="EMBL" id="CAL4223945.1"/>
    </source>
</evidence>
<proteinExistence type="predicted"/>